<feature type="compositionally biased region" description="Polar residues" evidence="1">
    <location>
        <begin position="23"/>
        <end position="40"/>
    </location>
</feature>
<dbReference type="RefSeq" id="WP_220806312.1">
    <property type="nucleotide sequence ID" value="NZ_BPMK01000001.1"/>
</dbReference>
<organism evidence="2 3">
    <name type="scientific">Noviherbaspirillum aridicola</name>
    <dbReference type="NCBI Taxonomy" id="2849687"/>
    <lineage>
        <taxon>Bacteria</taxon>
        <taxon>Pseudomonadati</taxon>
        <taxon>Pseudomonadota</taxon>
        <taxon>Betaproteobacteria</taxon>
        <taxon>Burkholderiales</taxon>
        <taxon>Oxalobacteraceae</taxon>
        <taxon>Noviherbaspirillum</taxon>
    </lineage>
</organism>
<sequence>MQDGTNSNPDSNEAKHPPGRTPASGSDSGSAQPPGGSTANRGLGGIGTAGGAQVDKPAAGGGNRGGDGASNGGSSGGSSGAGKTTGAGGDPNDLGQAGDYSR</sequence>
<comment type="caution">
    <text evidence="2">The sequence shown here is derived from an EMBL/GenBank/DDBJ whole genome shotgun (WGS) entry which is preliminary data.</text>
</comment>
<feature type="compositionally biased region" description="Polar residues" evidence="1">
    <location>
        <begin position="1"/>
        <end position="11"/>
    </location>
</feature>
<evidence type="ECO:0000313" key="2">
    <source>
        <dbReference type="EMBL" id="GIZ50125.1"/>
    </source>
</evidence>
<keyword evidence="3" id="KW-1185">Reference proteome</keyword>
<name>A0ABQ4Q047_9BURK</name>
<feature type="region of interest" description="Disordered" evidence="1">
    <location>
        <begin position="1"/>
        <end position="102"/>
    </location>
</feature>
<evidence type="ECO:0000313" key="3">
    <source>
        <dbReference type="Proteomes" id="UP000887222"/>
    </source>
</evidence>
<accession>A0ABQ4Q047</accession>
<feature type="compositionally biased region" description="Gly residues" evidence="1">
    <location>
        <begin position="59"/>
        <end position="89"/>
    </location>
</feature>
<protein>
    <submittedName>
        <fullName evidence="2">Uncharacterized protein</fullName>
    </submittedName>
</protein>
<proteinExistence type="predicted"/>
<evidence type="ECO:0000256" key="1">
    <source>
        <dbReference type="SAM" id="MobiDB-lite"/>
    </source>
</evidence>
<dbReference type="EMBL" id="BPMK01000001">
    <property type="protein sequence ID" value="GIZ50125.1"/>
    <property type="molecule type" value="Genomic_DNA"/>
</dbReference>
<reference evidence="2 3" key="1">
    <citation type="journal article" date="2022" name="Int. J. Syst. Evol. Microbiol.">
        <title>Noviherbaspirillum aridicola sp. nov., isolated from an arid soil in Pakistan.</title>
        <authorList>
            <person name="Khan I.U."/>
            <person name="Saqib M."/>
            <person name="Amin A."/>
            <person name="Hussain F."/>
            <person name="Li L."/>
            <person name="Liu Y.H."/>
            <person name="Fang B.Z."/>
            <person name="Ahmed I."/>
            <person name="Li W.J."/>
        </authorList>
    </citation>
    <scope>NUCLEOTIDE SEQUENCE [LARGE SCALE GENOMIC DNA]</scope>
    <source>
        <strain evidence="2 3">NCCP-691</strain>
    </source>
</reference>
<dbReference type="Proteomes" id="UP000887222">
    <property type="component" value="Unassembled WGS sequence"/>
</dbReference>
<gene>
    <name evidence="2" type="ORF">NCCP691_01390</name>
</gene>